<organism evidence="2 3">
    <name type="scientific">Methylocella silvestris</name>
    <dbReference type="NCBI Taxonomy" id="199596"/>
    <lineage>
        <taxon>Bacteria</taxon>
        <taxon>Pseudomonadati</taxon>
        <taxon>Pseudomonadota</taxon>
        <taxon>Alphaproteobacteria</taxon>
        <taxon>Hyphomicrobiales</taxon>
        <taxon>Beijerinckiaceae</taxon>
        <taxon>Methylocella</taxon>
    </lineage>
</organism>
<feature type="compositionally biased region" description="Pro residues" evidence="1">
    <location>
        <begin position="74"/>
        <end position="84"/>
    </location>
</feature>
<sequence>MRSERPENFRNMLKKIQQRRRSGVPTGETLDMAICAPLLPTDFAPAPRAALALLVAAAFSLAAPPLAAQTADPTPAPSAAPAPAPARQKTAVEKRNPAGSPLDTLLNTKLWPDVPEAKDFVKEARPDPDSLSYQPTWGAEPTRPKPRNPAELDTLRRELSGAEASNKARGVIPPAGAQQ</sequence>
<feature type="compositionally biased region" description="Basic and acidic residues" evidence="1">
    <location>
        <begin position="115"/>
        <end position="128"/>
    </location>
</feature>
<dbReference type="Proteomes" id="UP000236286">
    <property type="component" value="Unassembled WGS sequence"/>
</dbReference>
<dbReference type="AlphaFoldDB" id="A0A2J7TL58"/>
<name>A0A2J7TL58_METSI</name>
<evidence type="ECO:0000313" key="2">
    <source>
        <dbReference type="EMBL" id="PNG27500.1"/>
    </source>
</evidence>
<proteinExistence type="predicted"/>
<protein>
    <submittedName>
        <fullName evidence="2">Uncharacterized protein</fullName>
    </submittedName>
</protein>
<reference evidence="2 3" key="1">
    <citation type="submission" date="2017-10" db="EMBL/GenBank/DDBJ databases">
        <title>Genome announcement of Methylocella silvestris TVC from permafrost.</title>
        <authorList>
            <person name="Wang J."/>
            <person name="Geng K."/>
            <person name="Ul-Haque F."/>
            <person name="Crombie A.T."/>
            <person name="Street L.E."/>
            <person name="Wookey P.A."/>
            <person name="Murrell J.C."/>
            <person name="Pratscher J."/>
        </authorList>
    </citation>
    <scope>NUCLEOTIDE SEQUENCE [LARGE SCALE GENOMIC DNA]</scope>
    <source>
        <strain evidence="2 3">TVC</strain>
    </source>
</reference>
<gene>
    <name evidence="2" type="ORF">CR492_00740</name>
</gene>
<feature type="compositionally biased region" description="Basic and acidic residues" evidence="1">
    <location>
        <begin position="148"/>
        <end position="160"/>
    </location>
</feature>
<feature type="region of interest" description="Disordered" evidence="1">
    <location>
        <begin position="68"/>
        <end position="179"/>
    </location>
</feature>
<evidence type="ECO:0000256" key="1">
    <source>
        <dbReference type="SAM" id="MobiDB-lite"/>
    </source>
</evidence>
<dbReference type="EMBL" id="PDZR01000001">
    <property type="protein sequence ID" value="PNG27500.1"/>
    <property type="molecule type" value="Genomic_DNA"/>
</dbReference>
<accession>A0A2J7TL58</accession>
<comment type="caution">
    <text evidence="2">The sequence shown here is derived from an EMBL/GenBank/DDBJ whole genome shotgun (WGS) entry which is preliminary data.</text>
</comment>
<evidence type="ECO:0000313" key="3">
    <source>
        <dbReference type="Proteomes" id="UP000236286"/>
    </source>
</evidence>